<evidence type="ECO:0000313" key="2">
    <source>
        <dbReference type="EMBL" id="KAK8070509.1"/>
    </source>
</evidence>
<organism evidence="2 3">
    <name type="scientific">Apiospora hydei</name>
    <dbReference type="NCBI Taxonomy" id="1337664"/>
    <lineage>
        <taxon>Eukaryota</taxon>
        <taxon>Fungi</taxon>
        <taxon>Dikarya</taxon>
        <taxon>Ascomycota</taxon>
        <taxon>Pezizomycotina</taxon>
        <taxon>Sordariomycetes</taxon>
        <taxon>Xylariomycetidae</taxon>
        <taxon>Amphisphaeriales</taxon>
        <taxon>Apiosporaceae</taxon>
        <taxon>Apiospora</taxon>
    </lineage>
</organism>
<dbReference type="Pfam" id="PF17784">
    <property type="entry name" value="Sulfotransfer_4"/>
    <property type="match status" value="1"/>
</dbReference>
<dbReference type="GeneID" id="92048087"/>
<proteinExistence type="predicted"/>
<evidence type="ECO:0000313" key="3">
    <source>
        <dbReference type="Proteomes" id="UP001433268"/>
    </source>
</evidence>
<gene>
    <name evidence="2" type="ORF">PG997_010712</name>
</gene>
<accession>A0ABR1VH17</accession>
<feature type="transmembrane region" description="Helical" evidence="1">
    <location>
        <begin position="243"/>
        <end position="264"/>
    </location>
</feature>
<dbReference type="InterPro" id="IPR027417">
    <property type="entry name" value="P-loop_NTPase"/>
</dbReference>
<dbReference type="Proteomes" id="UP001433268">
    <property type="component" value="Unassembled WGS sequence"/>
</dbReference>
<dbReference type="EMBL" id="JAQQWN010000008">
    <property type="protein sequence ID" value="KAK8070509.1"/>
    <property type="molecule type" value="Genomic_DNA"/>
</dbReference>
<evidence type="ECO:0000256" key="1">
    <source>
        <dbReference type="SAM" id="Phobius"/>
    </source>
</evidence>
<keyword evidence="3" id="KW-1185">Reference proteome</keyword>
<name>A0ABR1VH17_9PEZI</name>
<keyword evidence="1" id="KW-0472">Membrane</keyword>
<dbReference type="SUPFAM" id="SSF52540">
    <property type="entry name" value="P-loop containing nucleoside triphosphate hydrolases"/>
    <property type="match status" value="1"/>
</dbReference>
<dbReference type="Gene3D" id="3.40.50.300">
    <property type="entry name" value="P-loop containing nucleotide triphosphate hydrolases"/>
    <property type="match status" value="1"/>
</dbReference>
<dbReference type="PANTHER" id="PTHR36978:SF3">
    <property type="entry name" value="P-LOOP CONTAINING NUCLEOSIDE TRIPHOSPHATE HYDROLASE PROTEIN"/>
    <property type="match status" value="1"/>
</dbReference>
<keyword evidence="1" id="KW-0812">Transmembrane</keyword>
<comment type="caution">
    <text evidence="2">The sequence shown here is derived from an EMBL/GenBank/DDBJ whole genome shotgun (WGS) entry which is preliminary data.</text>
</comment>
<protein>
    <submittedName>
        <fullName evidence="2">NAD dependent epimerase/dehydratase</fullName>
    </submittedName>
</protein>
<reference evidence="2 3" key="1">
    <citation type="submission" date="2023-01" db="EMBL/GenBank/DDBJ databases">
        <title>Analysis of 21 Apiospora genomes using comparative genomics revels a genus with tremendous synthesis potential of carbohydrate active enzymes and secondary metabolites.</title>
        <authorList>
            <person name="Sorensen T."/>
        </authorList>
    </citation>
    <scope>NUCLEOTIDE SEQUENCE [LARGE SCALE GENOMIC DNA]</scope>
    <source>
        <strain evidence="2 3">CBS 114990</strain>
    </source>
</reference>
<dbReference type="InterPro" id="IPR040632">
    <property type="entry name" value="Sulfotransfer_4"/>
</dbReference>
<keyword evidence="1" id="KW-1133">Transmembrane helix</keyword>
<sequence length="274" mass="30740">MGGAPSKPGDPSRGLEVIGAGFSRTGTVSTQLALEEILDGPVIHGGTHMISREDGYNKKWVAAYESRRRGDREQCLKLLREITRGYVGITDLPGINFIAELRELYPNAKVVLVTRDPERWWRSLGVLNKNTTLWYLPYLTAPVPGWRWIPAMIRQFSIATKETLGLKPDEEDPHRGGPRMIVIHNQAVRDQVPHDQLLEMDLKEGWEPLGKFLGRPVPDVPFPRANDAEAVEKVAKDVFVKCMLAWLTIFSGAGVGVYTGLRLWKRMGASERFA</sequence>
<dbReference type="PANTHER" id="PTHR36978">
    <property type="entry name" value="P-LOOP CONTAINING NUCLEOTIDE TRIPHOSPHATE HYDROLASE"/>
    <property type="match status" value="1"/>
</dbReference>
<dbReference type="RefSeq" id="XP_066664317.1">
    <property type="nucleotide sequence ID" value="XM_066815027.1"/>
</dbReference>